<organism evidence="3 4">
    <name type="scientific">Leersia perrieri</name>
    <dbReference type="NCBI Taxonomy" id="77586"/>
    <lineage>
        <taxon>Eukaryota</taxon>
        <taxon>Viridiplantae</taxon>
        <taxon>Streptophyta</taxon>
        <taxon>Embryophyta</taxon>
        <taxon>Tracheophyta</taxon>
        <taxon>Spermatophyta</taxon>
        <taxon>Magnoliopsida</taxon>
        <taxon>Liliopsida</taxon>
        <taxon>Poales</taxon>
        <taxon>Poaceae</taxon>
        <taxon>BOP clade</taxon>
        <taxon>Oryzoideae</taxon>
        <taxon>Oryzeae</taxon>
        <taxon>Oryzinae</taxon>
        <taxon>Leersia</taxon>
    </lineage>
</organism>
<dbReference type="eggNOG" id="ENOG502QTBJ">
    <property type="taxonomic scope" value="Eukaryota"/>
</dbReference>
<dbReference type="InterPro" id="IPR013320">
    <property type="entry name" value="ConA-like_dom_sf"/>
</dbReference>
<dbReference type="SUPFAM" id="SSF49899">
    <property type="entry name" value="Concanavalin A-like lectins/glucanases"/>
    <property type="match status" value="1"/>
</dbReference>
<dbReference type="EnsemblPlants" id="LPERR12G04050.1">
    <property type="protein sequence ID" value="LPERR12G04050.1"/>
    <property type="gene ID" value="LPERR12G04050"/>
</dbReference>
<evidence type="ECO:0000256" key="1">
    <source>
        <dbReference type="SAM" id="SignalP"/>
    </source>
</evidence>
<feature type="chain" id="PRO_5002350546" description="Alginate lyase 2 domain-containing protein" evidence="1">
    <location>
        <begin position="28"/>
        <end position="197"/>
    </location>
</feature>
<keyword evidence="4" id="KW-1185">Reference proteome</keyword>
<name>A0A0D9XXC6_9ORYZ</name>
<dbReference type="Proteomes" id="UP000032180">
    <property type="component" value="Chromosome 12"/>
</dbReference>
<evidence type="ECO:0000313" key="4">
    <source>
        <dbReference type="Proteomes" id="UP000032180"/>
    </source>
</evidence>
<protein>
    <recommendedName>
        <fullName evidence="2">Alginate lyase 2 domain-containing protein</fullName>
    </recommendedName>
</protein>
<reference evidence="3 4" key="1">
    <citation type="submission" date="2012-08" db="EMBL/GenBank/DDBJ databases">
        <title>Oryza genome evolution.</title>
        <authorList>
            <person name="Wing R.A."/>
        </authorList>
    </citation>
    <scope>NUCLEOTIDE SEQUENCE</scope>
</reference>
<dbReference type="InterPro" id="IPR014895">
    <property type="entry name" value="Alginate_lyase_2"/>
</dbReference>
<proteinExistence type="predicted"/>
<dbReference type="HOGENOM" id="CLU_078650_0_0_1"/>
<dbReference type="Pfam" id="PF08787">
    <property type="entry name" value="Alginate_lyase2"/>
    <property type="match status" value="1"/>
</dbReference>
<reference evidence="4" key="2">
    <citation type="submission" date="2013-12" db="EMBL/GenBank/DDBJ databases">
        <authorList>
            <person name="Yu Y."/>
            <person name="Lee S."/>
            <person name="de Baynast K."/>
            <person name="Wissotski M."/>
            <person name="Liu L."/>
            <person name="Talag J."/>
            <person name="Goicoechea J."/>
            <person name="Angelova A."/>
            <person name="Jetty R."/>
            <person name="Kudrna D."/>
            <person name="Golser W."/>
            <person name="Rivera L."/>
            <person name="Zhang J."/>
            <person name="Wing R."/>
        </authorList>
    </citation>
    <scope>NUCLEOTIDE SEQUENCE</scope>
</reference>
<dbReference type="Gramene" id="LPERR12G04050.1">
    <property type="protein sequence ID" value="LPERR12G04050.1"/>
    <property type="gene ID" value="LPERR12G04050"/>
</dbReference>
<sequence length="197" mass="22936">MFSSSPTSSSWWLSAACLLLLSTATAADPTDGFTAVKLDESNFVLQKPYDVQGSSRYSFDGTVRRLWVFSSDKPHKPQSKTNPRTEIRMTVFGASDVKTTLMLHVYDGDLRYYDRKVVEPNIYDHWFRLNVIHDIGRSELVLFINGHERLRVAGHGGDRHYFKFGVYEQRRPSERMESRWRDVRILKKNKQLIEMDI</sequence>
<feature type="domain" description="Alginate lyase 2" evidence="2">
    <location>
        <begin position="93"/>
        <end position="185"/>
    </location>
</feature>
<evidence type="ECO:0000313" key="3">
    <source>
        <dbReference type="EnsemblPlants" id="LPERR12G04050.1"/>
    </source>
</evidence>
<dbReference type="AlphaFoldDB" id="A0A0D9XXC6"/>
<accession>A0A0D9XXC6</accession>
<dbReference type="PANTHER" id="PTHR33681:SF4">
    <property type="entry name" value="OS12G0171100 PROTEIN"/>
    <property type="match status" value="1"/>
</dbReference>
<evidence type="ECO:0000259" key="2">
    <source>
        <dbReference type="Pfam" id="PF08787"/>
    </source>
</evidence>
<dbReference type="PANTHER" id="PTHR33681">
    <property type="entry name" value="BINDING PROTEIN, PUTATIVE, EXPRESSED-RELATED"/>
    <property type="match status" value="1"/>
</dbReference>
<reference evidence="3" key="3">
    <citation type="submission" date="2015-04" db="UniProtKB">
        <authorList>
            <consortium name="EnsemblPlants"/>
        </authorList>
    </citation>
    <scope>IDENTIFICATION</scope>
</reference>
<keyword evidence="1" id="KW-0732">Signal</keyword>
<feature type="signal peptide" evidence="1">
    <location>
        <begin position="1"/>
        <end position="27"/>
    </location>
</feature>